<evidence type="ECO:0000256" key="1">
    <source>
        <dbReference type="SAM" id="Phobius"/>
    </source>
</evidence>
<organism evidence="2 3">
    <name type="scientific">Aspergillus tanneri</name>
    <dbReference type="NCBI Taxonomy" id="1220188"/>
    <lineage>
        <taxon>Eukaryota</taxon>
        <taxon>Fungi</taxon>
        <taxon>Dikarya</taxon>
        <taxon>Ascomycota</taxon>
        <taxon>Pezizomycotina</taxon>
        <taxon>Eurotiomycetes</taxon>
        <taxon>Eurotiomycetidae</taxon>
        <taxon>Eurotiales</taxon>
        <taxon>Aspergillaceae</taxon>
        <taxon>Aspergillus</taxon>
        <taxon>Aspergillus subgen. Circumdati</taxon>
    </lineage>
</organism>
<dbReference type="SUPFAM" id="SSF103473">
    <property type="entry name" value="MFS general substrate transporter"/>
    <property type="match status" value="1"/>
</dbReference>
<dbReference type="VEuPathDB" id="FungiDB:EYZ11_003885"/>
<gene>
    <name evidence="2" type="ORF">EYZ11_003885</name>
</gene>
<dbReference type="AlphaFoldDB" id="A0A4S3JMC1"/>
<keyword evidence="1" id="KW-0812">Transmembrane</keyword>
<dbReference type="Proteomes" id="UP000308092">
    <property type="component" value="Unassembled WGS sequence"/>
</dbReference>
<reference evidence="2 3" key="1">
    <citation type="submission" date="2019-03" db="EMBL/GenBank/DDBJ databases">
        <title>The genome sequence of a newly discovered highly antifungal drug resistant Aspergillus species, Aspergillus tanneri NIH 1004.</title>
        <authorList>
            <person name="Mounaud S."/>
            <person name="Singh I."/>
            <person name="Joardar V."/>
            <person name="Pakala S."/>
            <person name="Pakala S."/>
            <person name="Venepally P."/>
            <person name="Hoover J."/>
            <person name="Nierman W."/>
            <person name="Chung J."/>
            <person name="Losada L."/>
        </authorList>
    </citation>
    <scope>NUCLEOTIDE SEQUENCE [LARGE SCALE GENOMIC DNA]</scope>
    <source>
        <strain evidence="2 3">NIH1004</strain>
    </source>
</reference>
<keyword evidence="1" id="KW-0472">Membrane</keyword>
<feature type="transmembrane region" description="Helical" evidence="1">
    <location>
        <begin position="70"/>
        <end position="88"/>
    </location>
</feature>
<feature type="transmembrane region" description="Helical" evidence="1">
    <location>
        <begin position="36"/>
        <end position="58"/>
    </location>
</feature>
<keyword evidence="3" id="KW-1185">Reference proteome</keyword>
<keyword evidence="1" id="KW-1133">Transmembrane helix</keyword>
<sequence>MSIFAAIPIYFLLLMFPESPKHCALANNDSSFQVLFASYVCIAIAAVAQATFLPTIVHTSMHFSTQKPKLYTAIVNLVVVPLYWTYLLHSGWTRERMWHSIVTFAFSIHCYQYRPTAALTPTDTYNIYPNRDAPYDLAEFSDTAAGGQAVPLQKLDDLERGRLEVVDVQTKNDVV</sequence>
<proteinExistence type="predicted"/>
<protein>
    <submittedName>
        <fullName evidence="2">Uncharacterized protein</fullName>
    </submittedName>
</protein>
<evidence type="ECO:0000313" key="2">
    <source>
        <dbReference type="EMBL" id="THC96635.1"/>
    </source>
</evidence>
<dbReference type="EMBL" id="SOSA01000105">
    <property type="protein sequence ID" value="THC96635.1"/>
    <property type="molecule type" value="Genomic_DNA"/>
</dbReference>
<comment type="caution">
    <text evidence="2">The sequence shown here is derived from an EMBL/GenBank/DDBJ whole genome shotgun (WGS) entry which is preliminary data.</text>
</comment>
<name>A0A4S3JMC1_9EURO</name>
<dbReference type="InterPro" id="IPR036259">
    <property type="entry name" value="MFS_trans_sf"/>
</dbReference>
<accession>A0A4S3JMC1</accession>
<evidence type="ECO:0000313" key="3">
    <source>
        <dbReference type="Proteomes" id="UP000308092"/>
    </source>
</evidence>